<comment type="caution">
    <text evidence="3">The sequence shown here is derived from an EMBL/GenBank/DDBJ whole genome shotgun (WGS) entry which is preliminary data.</text>
</comment>
<keyword evidence="4" id="KW-1185">Reference proteome</keyword>
<dbReference type="CDD" id="cd16982">
    <property type="entry name" value="CID_Pcf11"/>
    <property type="match status" value="1"/>
</dbReference>
<dbReference type="GO" id="GO:0000993">
    <property type="term" value="F:RNA polymerase II complex binding"/>
    <property type="evidence" value="ECO:0007669"/>
    <property type="project" value="InterPro"/>
</dbReference>
<dbReference type="GO" id="GO:0031124">
    <property type="term" value="P:mRNA 3'-end processing"/>
    <property type="evidence" value="ECO:0007669"/>
    <property type="project" value="InterPro"/>
</dbReference>
<dbReference type="GO" id="GO:0003729">
    <property type="term" value="F:mRNA binding"/>
    <property type="evidence" value="ECO:0007669"/>
    <property type="project" value="InterPro"/>
</dbReference>
<dbReference type="InterPro" id="IPR057242">
    <property type="entry name" value="PCFS4-like"/>
</dbReference>
<feature type="compositionally biased region" description="Low complexity" evidence="1">
    <location>
        <begin position="375"/>
        <end position="385"/>
    </location>
</feature>
<dbReference type="AlphaFoldDB" id="A0A024G6Y9"/>
<dbReference type="OrthoDB" id="343582at2759"/>
<dbReference type="GO" id="GO:0005737">
    <property type="term" value="C:cytoplasm"/>
    <property type="evidence" value="ECO:0007669"/>
    <property type="project" value="TreeGrafter"/>
</dbReference>
<dbReference type="InterPro" id="IPR008942">
    <property type="entry name" value="ENTH_VHS"/>
</dbReference>
<sequence length="703" mass="79084">MASVVPASVGDGCSSISSSAMENLSTSSKSPSSAPLVNAPSLSDPLVVKSILAQFDSQINQMMDYPAKDIINSLTMAAEKFEFAQEIVQFLETKIHRVSPNFKLPIFYLMDSILKNVKGPYPKLFGEHIVPLYCNCVRQVTPKDLRRFVHVLNTWEASQLFSPGALGQMRSAATRALAQIEPSKIAQVPVSFAQERQLVDTVPSFQSKIESTNYDLELRVILTQLQNDMGIHPTQHMSLEQVRSDNPEYYQQLQEYHTASKIKSVEVKVPDSVPDRSCQYETQPREGGRIPHTSKRRGRNKRMERVRNQQSYRENQSKNSMKHPIPAIPSSGEASRSANVAHLMKLLRSKRRSPSPAPSSQHEDKAIAKENSRAPTTTPSSSSSSRQTKGGPDPAAVMSILKKLRGLSGSKGGKASAGRAENNSLKEQTRQVTGNTTAKNDVMSSKMWFSDKIVAHKDRVESNIQKLYAALPLVCRESGVRFREQSKLDAHLDFLFQYNRSVKERGKGGISRAWYPNKEQWTTDFSTDHTARKKTSSSFFDQDSKQIQSDKDDQVLKALRNARVPVDESVTKCRICGYVEELILYPEAYVCVSEPFEKCWDEDEEEWMYINAIVGTIHGQDDENVKTTIFHKYCYDTVLSNSKCITWEHLIPEAALDDQVEGTDDDEIGSKKRIREELEMELASDEEDSDDDVKRPRATTSEH</sequence>
<proteinExistence type="predicted"/>
<feature type="region of interest" description="Disordered" evidence="1">
    <location>
        <begin position="349"/>
        <end position="394"/>
    </location>
</feature>
<dbReference type="InterPro" id="IPR006569">
    <property type="entry name" value="CID_dom"/>
</dbReference>
<feature type="region of interest" description="Disordered" evidence="1">
    <location>
        <begin position="271"/>
        <end position="337"/>
    </location>
</feature>
<dbReference type="Pfam" id="PF04818">
    <property type="entry name" value="CID"/>
    <property type="match status" value="1"/>
</dbReference>
<gene>
    <name evidence="3" type="ORF">BN9_031030</name>
</gene>
<feature type="compositionally biased region" description="Basic and acidic residues" evidence="1">
    <location>
        <begin position="361"/>
        <end position="372"/>
    </location>
</feature>
<evidence type="ECO:0000259" key="2">
    <source>
        <dbReference type="PROSITE" id="PS51391"/>
    </source>
</evidence>
<feature type="compositionally biased region" description="Polar residues" evidence="1">
    <location>
        <begin position="308"/>
        <end position="319"/>
    </location>
</feature>
<reference evidence="3 4" key="1">
    <citation type="submission" date="2012-05" db="EMBL/GenBank/DDBJ databases">
        <title>Recombination and specialization in a pathogen metapopulation.</title>
        <authorList>
            <person name="Gardiner A."/>
            <person name="Kemen E."/>
            <person name="Schultz-Larsen T."/>
            <person name="MacLean D."/>
            <person name="Van Oosterhout C."/>
            <person name="Jones J.D.G."/>
        </authorList>
    </citation>
    <scope>NUCLEOTIDE SEQUENCE [LARGE SCALE GENOMIC DNA]</scope>
    <source>
        <strain evidence="3 4">Ac Nc2</strain>
    </source>
</reference>
<name>A0A024G6Y9_9STRA</name>
<feature type="compositionally biased region" description="Basic and acidic residues" evidence="1">
    <location>
        <begin position="692"/>
        <end position="703"/>
    </location>
</feature>
<feature type="compositionally biased region" description="Polar residues" evidence="1">
    <location>
        <begin position="421"/>
        <end position="435"/>
    </location>
</feature>
<feature type="domain" description="CID" evidence="2">
    <location>
        <begin position="47"/>
        <end position="177"/>
    </location>
</feature>
<dbReference type="PANTHER" id="PTHR15921">
    <property type="entry name" value="PRE-MRNA CLEAVAGE COMPLEX II"/>
    <property type="match status" value="1"/>
</dbReference>
<dbReference type="InterPro" id="IPR045154">
    <property type="entry name" value="PCF11-like"/>
</dbReference>
<organism evidence="3 4">
    <name type="scientific">Albugo candida</name>
    <dbReference type="NCBI Taxonomy" id="65357"/>
    <lineage>
        <taxon>Eukaryota</taxon>
        <taxon>Sar</taxon>
        <taxon>Stramenopiles</taxon>
        <taxon>Oomycota</taxon>
        <taxon>Peronosporomycetes</taxon>
        <taxon>Albuginales</taxon>
        <taxon>Albuginaceae</taxon>
        <taxon>Albugo</taxon>
    </lineage>
</organism>
<dbReference type="GO" id="GO:0006369">
    <property type="term" value="P:termination of RNA polymerase II transcription"/>
    <property type="evidence" value="ECO:0007669"/>
    <property type="project" value="InterPro"/>
</dbReference>
<dbReference type="SUPFAM" id="SSF48464">
    <property type="entry name" value="ENTH/VHS domain"/>
    <property type="match status" value="1"/>
</dbReference>
<evidence type="ECO:0000313" key="4">
    <source>
        <dbReference type="Proteomes" id="UP000053237"/>
    </source>
</evidence>
<dbReference type="InParanoid" id="A0A024G6Y9"/>
<protein>
    <recommendedName>
        <fullName evidence="2">CID domain-containing protein</fullName>
    </recommendedName>
</protein>
<dbReference type="Gene3D" id="1.25.40.90">
    <property type="match status" value="1"/>
</dbReference>
<dbReference type="PANTHER" id="PTHR15921:SF3">
    <property type="entry name" value="PRE-MRNA CLEAVAGE COMPLEX 2 PROTEIN PCF11"/>
    <property type="match status" value="1"/>
</dbReference>
<evidence type="ECO:0000256" key="1">
    <source>
        <dbReference type="SAM" id="MobiDB-lite"/>
    </source>
</evidence>
<dbReference type="Proteomes" id="UP000053237">
    <property type="component" value="Unassembled WGS sequence"/>
</dbReference>
<evidence type="ECO:0000313" key="3">
    <source>
        <dbReference type="EMBL" id="CCI42319.1"/>
    </source>
</evidence>
<dbReference type="GO" id="GO:0005849">
    <property type="term" value="C:mRNA cleavage factor complex"/>
    <property type="evidence" value="ECO:0007669"/>
    <property type="project" value="TreeGrafter"/>
</dbReference>
<dbReference type="EMBL" id="CAIX01000032">
    <property type="protein sequence ID" value="CCI42319.1"/>
    <property type="molecule type" value="Genomic_DNA"/>
</dbReference>
<accession>A0A024G6Y9</accession>
<feature type="region of interest" description="Disordered" evidence="1">
    <location>
        <begin position="680"/>
        <end position="703"/>
    </location>
</feature>
<dbReference type="SMART" id="SM00582">
    <property type="entry name" value="RPR"/>
    <property type="match status" value="1"/>
</dbReference>
<feature type="region of interest" description="Disordered" evidence="1">
    <location>
        <begin position="407"/>
        <end position="435"/>
    </location>
</feature>
<dbReference type="STRING" id="65357.A0A024G6Y9"/>
<dbReference type="PROSITE" id="PS51391">
    <property type="entry name" value="CID"/>
    <property type="match status" value="1"/>
</dbReference>
<dbReference type="Pfam" id="PF23228">
    <property type="entry name" value="zf_PCFS4"/>
    <property type="match status" value="1"/>
</dbReference>
<feature type="compositionally biased region" description="Acidic residues" evidence="1">
    <location>
        <begin position="680"/>
        <end position="691"/>
    </location>
</feature>
<dbReference type="InterPro" id="IPR047415">
    <property type="entry name" value="Pcf11_CID"/>
</dbReference>